<organism evidence="3 4">
    <name type="scientific">Actinomadura namibiensis</name>
    <dbReference type="NCBI Taxonomy" id="182080"/>
    <lineage>
        <taxon>Bacteria</taxon>
        <taxon>Bacillati</taxon>
        <taxon>Actinomycetota</taxon>
        <taxon>Actinomycetes</taxon>
        <taxon>Streptosporangiales</taxon>
        <taxon>Thermomonosporaceae</taxon>
        <taxon>Actinomadura</taxon>
    </lineage>
</organism>
<keyword evidence="2" id="KW-1133">Transmembrane helix</keyword>
<keyword evidence="4" id="KW-1185">Reference proteome</keyword>
<gene>
    <name evidence="3" type="ORF">HNR61_004245</name>
</gene>
<evidence type="ECO:0000313" key="4">
    <source>
        <dbReference type="Proteomes" id="UP000572680"/>
    </source>
</evidence>
<sequence>MVRSGAWMMAIGAAVLLLWLVVAKDAEEPRCGFERMSPGDFCSSRKSGPRSYEESKRNASTVASGMLLVGGTLTAGGALLLVGGRVSERLSVPRARMRDRRRSRAAARTPRARLVRKIRSTKVPVATRGCSPREVDALIDRIIAGLENRGPAVRAGASSGGITIRPSFTITSPGLDTAAIDKFFAELDEAMDRL</sequence>
<dbReference type="RefSeq" id="WP_182844871.1">
    <property type="nucleotide sequence ID" value="NZ_BAAALP010000005.1"/>
</dbReference>
<evidence type="ECO:0000256" key="1">
    <source>
        <dbReference type="SAM" id="MobiDB-lite"/>
    </source>
</evidence>
<dbReference type="AlphaFoldDB" id="A0A7W3LQU6"/>
<dbReference type="Proteomes" id="UP000572680">
    <property type="component" value="Unassembled WGS sequence"/>
</dbReference>
<comment type="caution">
    <text evidence="3">The sequence shown here is derived from an EMBL/GenBank/DDBJ whole genome shotgun (WGS) entry which is preliminary data.</text>
</comment>
<name>A0A7W3LQU6_ACTNM</name>
<keyword evidence="2" id="KW-0472">Membrane</keyword>
<reference evidence="3 4" key="1">
    <citation type="submission" date="2020-08" db="EMBL/GenBank/DDBJ databases">
        <title>Genomic Encyclopedia of Type Strains, Phase IV (KMG-IV): sequencing the most valuable type-strain genomes for metagenomic binning, comparative biology and taxonomic classification.</title>
        <authorList>
            <person name="Goeker M."/>
        </authorList>
    </citation>
    <scope>NUCLEOTIDE SEQUENCE [LARGE SCALE GENOMIC DNA]</scope>
    <source>
        <strain evidence="3 4">DSM 44197</strain>
    </source>
</reference>
<evidence type="ECO:0000313" key="3">
    <source>
        <dbReference type="EMBL" id="MBA8952599.1"/>
    </source>
</evidence>
<evidence type="ECO:0000256" key="2">
    <source>
        <dbReference type="SAM" id="Phobius"/>
    </source>
</evidence>
<dbReference type="EMBL" id="JACJIA010000005">
    <property type="protein sequence ID" value="MBA8952599.1"/>
    <property type="molecule type" value="Genomic_DNA"/>
</dbReference>
<accession>A0A7W3LQU6</accession>
<proteinExistence type="predicted"/>
<protein>
    <submittedName>
        <fullName evidence="3">Uncharacterized protein</fullName>
    </submittedName>
</protein>
<feature type="region of interest" description="Disordered" evidence="1">
    <location>
        <begin position="37"/>
        <end position="56"/>
    </location>
</feature>
<feature type="transmembrane region" description="Helical" evidence="2">
    <location>
        <begin position="62"/>
        <end position="82"/>
    </location>
</feature>
<keyword evidence="2" id="KW-0812">Transmembrane</keyword>